<dbReference type="EMBL" id="MVGT01000168">
    <property type="protein sequence ID" value="OVA19895.1"/>
    <property type="molecule type" value="Genomic_DNA"/>
</dbReference>
<dbReference type="OrthoDB" id="6159439at2759"/>
<dbReference type="InParanoid" id="A0A200RB09"/>
<proteinExistence type="predicted"/>
<name>A0A200RB09_MACCD</name>
<dbReference type="OMA" id="KIEVMWS"/>
<keyword evidence="3" id="KW-1185">Reference proteome</keyword>
<dbReference type="PANTHER" id="PTHR33494:SF5">
    <property type="entry name" value="F10A16.6 PROTEIN"/>
    <property type="match status" value="1"/>
</dbReference>
<comment type="caution">
    <text evidence="2">The sequence shown here is derived from an EMBL/GenBank/DDBJ whole genome shotgun (WGS) entry which is preliminary data.</text>
</comment>
<evidence type="ECO:0000313" key="2">
    <source>
        <dbReference type="EMBL" id="OVA19895.1"/>
    </source>
</evidence>
<accession>A0A200RB09</accession>
<gene>
    <name evidence="2" type="ORF">BVC80_233g49</name>
</gene>
<dbReference type="Proteomes" id="UP000195402">
    <property type="component" value="Unassembled WGS sequence"/>
</dbReference>
<organism evidence="2 3">
    <name type="scientific">Macleaya cordata</name>
    <name type="common">Five-seeded plume-poppy</name>
    <name type="synonym">Bocconia cordata</name>
    <dbReference type="NCBI Taxonomy" id="56857"/>
    <lineage>
        <taxon>Eukaryota</taxon>
        <taxon>Viridiplantae</taxon>
        <taxon>Streptophyta</taxon>
        <taxon>Embryophyta</taxon>
        <taxon>Tracheophyta</taxon>
        <taxon>Spermatophyta</taxon>
        <taxon>Magnoliopsida</taxon>
        <taxon>Ranunculales</taxon>
        <taxon>Papaveraceae</taxon>
        <taxon>Papaveroideae</taxon>
        <taxon>Macleaya</taxon>
    </lineage>
</organism>
<dbReference type="Pfam" id="PF24818">
    <property type="entry name" value="PH_TRF2_HOY1"/>
    <property type="match status" value="1"/>
</dbReference>
<sequence length="537" mass="59903">MASKNPKRDRIGTMLVPEFNLPPVFNFEVTEVQPPHFDIDAYTVSPRLFPGIQGRSILPTKLEMEEESDKKCKELKLMTSASHQSFYLSVPENSSPLGLTLRKTPSFLDLVETKLSHSNSSCSEHRKRKSTDDDAGTQQINGKMKASNFSASFLQIGSWERVSRHDGDLVAKCYFAKRKFLWEILDGGLKNKIEVMWSDIASLRATCKDNGPQTLEIELLRQPLFFRETNPQPRKHTLWKATSDFTGGQASIFRRHKMQFPQGTLQKHYERLLQLDNGLALLSKKPFPSLDSPFFGPDDVESQNPNDFVLFGLEGQSSNLLKRMVDSGATDDRSEQLHCFTLTGTTVPQPYSNPDHVFASPESSPQTSGASSGCMGHGTSTSNLNVFPSVFSSVQTFGPDFRTLDLRGSSCHTEKKADEIVGKNLGMASVDGGELNSRVNTNSILDYTKSNLISDIQTDQDLACSFEGSIDKTEIDQYYNEFSYFREMSGDIHGEMSGSCAEFFANICGSTSFPVVILEDEAASNEVKEVAEWMPWM</sequence>
<evidence type="ECO:0000313" key="3">
    <source>
        <dbReference type="Proteomes" id="UP000195402"/>
    </source>
</evidence>
<protein>
    <recommendedName>
        <fullName evidence="1">TRF2/HOY1 PH-like domain-containing protein</fullName>
    </recommendedName>
</protein>
<dbReference type="PANTHER" id="PTHR33494">
    <property type="entry name" value="OS02G0793800 PROTEIN"/>
    <property type="match status" value="1"/>
</dbReference>
<dbReference type="InterPro" id="IPR057939">
    <property type="entry name" value="TRF2_HOY1_PH"/>
</dbReference>
<reference evidence="2 3" key="1">
    <citation type="journal article" date="2017" name="Mol. Plant">
        <title>The Genome of Medicinal Plant Macleaya cordata Provides New Insights into Benzylisoquinoline Alkaloids Metabolism.</title>
        <authorList>
            <person name="Liu X."/>
            <person name="Liu Y."/>
            <person name="Huang P."/>
            <person name="Ma Y."/>
            <person name="Qing Z."/>
            <person name="Tang Q."/>
            <person name="Cao H."/>
            <person name="Cheng P."/>
            <person name="Zheng Y."/>
            <person name="Yuan Z."/>
            <person name="Zhou Y."/>
            <person name="Liu J."/>
            <person name="Tang Z."/>
            <person name="Zhuo Y."/>
            <person name="Zhang Y."/>
            <person name="Yu L."/>
            <person name="Huang J."/>
            <person name="Yang P."/>
            <person name="Peng Q."/>
            <person name="Zhang J."/>
            <person name="Jiang W."/>
            <person name="Zhang Z."/>
            <person name="Lin K."/>
            <person name="Ro D.K."/>
            <person name="Chen X."/>
            <person name="Xiong X."/>
            <person name="Shang Y."/>
            <person name="Huang S."/>
            <person name="Zeng J."/>
        </authorList>
    </citation>
    <scope>NUCLEOTIDE SEQUENCE [LARGE SCALE GENOMIC DNA]</scope>
    <source>
        <strain evidence="3">cv. BLH2017</strain>
        <tissue evidence="2">Root</tissue>
    </source>
</reference>
<dbReference type="STRING" id="56857.A0A200RB09"/>
<feature type="domain" description="TRF2/HOY1 PH-like" evidence="1">
    <location>
        <begin position="148"/>
        <end position="266"/>
    </location>
</feature>
<dbReference type="AlphaFoldDB" id="A0A200RB09"/>
<evidence type="ECO:0000259" key="1">
    <source>
        <dbReference type="Pfam" id="PF24818"/>
    </source>
</evidence>